<dbReference type="Proteomes" id="UP000729402">
    <property type="component" value="Unassembled WGS sequence"/>
</dbReference>
<dbReference type="AlphaFoldDB" id="A0A8J5WWP4"/>
<sequence>MAAYLLTLIKYNRKDTAIELMLWFIRLVECEAVDKRVALMSSCSTSSSCGMGVVENFSTTMNDSYMMWVMLAHEDSVDAMVL</sequence>
<proteinExistence type="predicted"/>
<accession>A0A8J5WWP4</accession>
<organism evidence="1 2">
    <name type="scientific">Zizania palustris</name>
    <name type="common">Northern wild rice</name>
    <dbReference type="NCBI Taxonomy" id="103762"/>
    <lineage>
        <taxon>Eukaryota</taxon>
        <taxon>Viridiplantae</taxon>
        <taxon>Streptophyta</taxon>
        <taxon>Embryophyta</taxon>
        <taxon>Tracheophyta</taxon>
        <taxon>Spermatophyta</taxon>
        <taxon>Magnoliopsida</taxon>
        <taxon>Liliopsida</taxon>
        <taxon>Poales</taxon>
        <taxon>Poaceae</taxon>
        <taxon>BOP clade</taxon>
        <taxon>Oryzoideae</taxon>
        <taxon>Oryzeae</taxon>
        <taxon>Zizaniinae</taxon>
        <taxon>Zizania</taxon>
    </lineage>
</organism>
<gene>
    <name evidence="1" type="ORF">GUJ93_ZPchr0012g20986</name>
</gene>
<keyword evidence="2" id="KW-1185">Reference proteome</keyword>
<comment type="caution">
    <text evidence="1">The sequence shown here is derived from an EMBL/GenBank/DDBJ whole genome shotgun (WGS) entry which is preliminary data.</text>
</comment>
<reference evidence="1" key="2">
    <citation type="submission" date="2021-02" db="EMBL/GenBank/DDBJ databases">
        <authorList>
            <person name="Kimball J.A."/>
            <person name="Haas M.W."/>
            <person name="Macchietto M."/>
            <person name="Kono T."/>
            <person name="Duquette J."/>
            <person name="Shao M."/>
        </authorList>
    </citation>
    <scope>NUCLEOTIDE SEQUENCE</scope>
    <source>
        <tissue evidence="1">Fresh leaf tissue</tissue>
    </source>
</reference>
<dbReference type="EMBL" id="JAAALK010000080">
    <property type="protein sequence ID" value="KAG8094698.1"/>
    <property type="molecule type" value="Genomic_DNA"/>
</dbReference>
<name>A0A8J5WWP4_ZIZPA</name>
<protein>
    <submittedName>
        <fullName evidence="1">Uncharacterized protein</fullName>
    </submittedName>
</protein>
<reference evidence="1" key="1">
    <citation type="journal article" date="2021" name="bioRxiv">
        <title>Whole Genome Assembly and Annotation of Northern Wild Rice, Zizania palustris L., Supports a Whole Genome Duplication in the Zizania Genus.</title>
        <authorList>
            <person name="Haas M."/>
            <person name="Kono T."/>
            <person name="Macchietto M."/>
            <person name="Millas R."/>
            <person name="McGilp L."/>
            <person name="Shao M."/>
            <person name="Duquette J."/>
            <person name="Hirsch C.N."/>
            <person name="Kimball J."/>
        </authorList>
    </citation>
    <scope>NUCLEOTIDE SEQUENCE</scope>
    <source>
        <tissue evidence="1">Fresh leaf tissue</tissue>
    </source>
</reference>
<evidence type="ECO:0000313" key="1">
    <source>
        <dbReference type="EMBL" id="KAG8094698.1"/>
    </source>
</evidence>
<evidence type="ECO:0000313" key="2">
    <source>
        <dbReference type="Proteomes" id="UP000729402"/>
    </source>
</evidence>